<dbReference type="InterPro" id="IPR036188">
    <property type="entry name" value="FAD/NAD-bd_sf"/>
</dbReference>
<evidence type="ECO:0000256" key="3">
    <source>
        <dbReference type="ARBA" id="ARBA00023002"/>
    </source>
</evidence>
<reference evidence="6" key="1">
    <citation type="journal article" date="2017" name="Nat. Microbiol.">
        <title>Global analysis of biosynthetic gene clusters reveals vast potential of secondary metabolite production in Penicillium species.</title>
        <authorList>
            <person name="Nielsen J.C."/>
            <person name="Grijseels S."/>
            <person name="Prigent S."/>
            <person name="Ji B."/>
            <person name="Dainat J."/>
            <person name="Nielsen K.F."/>
            <person name="Frisvad J.C."/>
            <person name="Workman M."/>
            <person name="Nielsen J."/>
        </authorList>
    </citation>
    <scope>NUCLEOTIDE SEQUENCE [LARGE SCALE GENOMIC DNA]</scope>
    <source>
        <strain evidence="6">IBT 11843</strain>
    </source>
</reference>
<evidence type="ECO:0000256" key="1">
    <source>
        <dbReference type="ARBA" id="ARBA00022630"/>
    </source>
</evidence>
<dbReference type="GO" id="GO:0016709">
    <property type="term" value="F:oxidoreductase activity, acting on paired donors, with incorporation or reduction of molecular oxygen, NAD(P)H as one donor, and incorporation of one atom of oxygen"/>
    <property type="evidence" value="ECO:0007669"/>
    <property type="project" value="UniProtKB-ARBA"/>
</dbReference>
<keyword evidence="1" id="KW-0285">Flavoprotein</keyword>
<dbReference type="GO" id="GO:0071949">
    <property type="term" value="F:FAD binding"/>
    <property type="evidence" value="ECO:0007669"/>
    <property type="project" value="InterPro"/>
</dbReference>
<protein>
    <recommendedName>
        <fullName evidence="4">FAD-binding domain-containing protein</fullName>
    </recommendedName>
</protein>
<dbReference type="STRING" id="69771.A0A1V6NWR4"/>
<dbReference type="Gene3D" id="3.40.30.120">
    <property type="match status" value="1"/>
</dbReference>
<evidence type="ECO:0000313" key="6">
    <source>
        <dbReference type="Proteomes" id="UP000191522"/>
    </source>
</evidence>
<comment type="caution">
    <text evidence="5">The sequence shown here is derived from an EMBL/GenBank/DDBJ whole genome shotgun (WGS) entry which is preliminary data.</text>
</comment>
<dbReference type="PANTHER" id="PTHR43004:SF8">
    <property type="entry name" value="FAD-BINDING DOMAIN-CONTAINING PROTEIN-RELATED"/>
    <property type="match status" value="1"/>
</dbReference>
<dbReference type="Gene3D" id="3.50.50.60">
    <property type="entry name" value="FAD/NAD(P)-binding domain"/>
    <property type="match status" value="1"/>
</dbReference>
<dbReference type="Pfam" id="PF01494">
    <property type="entry name" value="FAD_binding_3"/>
    <property type="match status" value="1"/>
</dbReference>
<dbReference type="InterPro" id="IPR002938">
    <property type="entry name" value="FAD-bd"/>
</dbReference>
<dbReference type="PRINTS" id="PR00420">
    <property type="entry name" value="RNGMNOXGNASE"/>
</dbReference>
<dbReference type="Gene3D" id="3.30.9.10">
    <property type="entry name" value="D-Amino Acid Oxidase, subunit A, domain 2"/>
    <property type="match status" value="1"/>
</dbReference>
<evidence type="ECO:0000259" key="4">
    <source>
        <dbReference type="Pfam" id="PF01494"/>
    </source>
</evidence>
<sequence>MRLPSKCQSVSSTRSPTLITKIHPFPSSSLQGKLRSFALDIRSPFDITSPINTHISEAMAPFLENGNSVIRKNQSEEALDEMGTTAQCSQPNQGQDDAVDTEFLIVGAGPAGAALACFLGSYGLKGIMISSAPGTANTPRAHITNMAALECLRDIDLYDDVKKLGSTGSGHMQHTRWCHSMAGEEYARIYSWGNDPRRKGDYELASPCEPFDLPQTVLEPVLVRHAALKGFKCRFDTALVSFMKDSKTGLITADIRDKILNRKYQIRTRYLFGADGARSEVVKQLNLPVAVQPGQGIAINVLVKADLSHLVQNRTGNLHWVMQPDREHPAFGWMGIIRMVKPWNEWMFILFPDRSYDRSSDRPSKEEYQKRVQEFIGDDTRAEILDISTWYINDIVAEIYSDGNIFCLGDAVHRHPPLNGLGSNTCIQDAFNLAWKIAYVHKGLASPSLLSTYTIERQPVGHSITTRANQAYRDHFLVWEALGMLPTDLSARKKILEELKSATPEGTNRRRALHAAIKHTSHEFHGLGVEMNQLYSSQGIYTADEADPYVPPGRAAEDGVLYHEPSTYPGCRLPHAWLNKAIPGKPISTIDIAGHGSFTVLSGIGGGPWKRAAETISERLKAPIKVHSIGFGQDWEDVYFEWESLRGVEESGAVLVRPDRFVAWRAREVLQGPGACESKLLTVMRTILGYPGV</sequence>
<accession>A0A1V6NWR4</accession>
<dbReference type="SUPFAM" id="SSF51905">
    <property type="entry name" value="FAD/NAD(P)-binding domain"/>
    <property type="match status" value="1"/>
</dbReference>
<proteinExistence type="predicted"/>
<feature type="domain" description="FAD-binding" evidence="4">
    <location>
        <begin position="100"/>
        <end position="467"/>
    </location>
</feature>
<keyword evidence="6" id="KW-1185">Reference proteome</keyword>
<dbReference type="PANTHER" id="PTHR43004">
    <property type="entry name" value="TRK SYSTEM POTASSIUM UPTAKE PROTEIN"/>
    <property type="match status" value="1"/>
</dbReference>
<evidence type="ECO:0000256" key="2">
    <source>
        <dbReference type="ARBA" id="ARBA00022827"/>
    </source>
</evidence>
<dbReference type="OMA" id="HMQHTRW"/>
<dbReference type="EMBL" id="MDYL01000031">
    <property type="protein sequence ID" value="OQD68786.1"/>
    <property type="molecule type" value="Genomic_DNA"/>
</dbReference>
<name>A0A1V6NWR4_PENDC</name>
<dbReference type="Proteomes" id="UP000191522">
    <property type="component" value="Unassembled WGS sequence"/>
</dbReference>
<evidence type="ECO:0000313" key="5">
    <source>
        <dbReference type="EMBL" id="OQD68786.1"/>
    </source>
</evidence>
<organism evidence="5 6">
    <name type="scientific">Penicillium decumbens</name>
    <dbReference type="NCBI Taxonomy" id="69771"/>
    <lineage>
        <taxon>Eukaryota</taxon>
        <taxon>Fungi</taxon>
        <taxon>Dikarya</taxon>
        <taxon>Ascomycota</taxon>
        <taxon>Pezizomycotina</taxon>
        <taxon>Eurotiomycetes</taxon>
        <taxon>Eurotiomycetidae</taxon>
        <taxon>Eurotiales</taxon>
        <taxon>Aspergillaceae</taxon>
        <taxon>Penicillium</taxon>
    </lineage>
</organism>
<dbReference type="OrthoDB" id="2690153at2759"/>
<keyword evidence="2" id="KW-0274">FAD</keyword>
<dbReference type="InterPro" id="IPR050641">
    <property type="entry name" value="RIFMO-like"/>
</dbReference>
<gene>
    <name evidence="5" type="ORF">PENDEC_c031G03940</name>
</gene>
<keyword evidence="3" id="KW-0560">Oxidoreductase</keyword>
<dbReference type="AlphaFoldDB" id="A0A1V6NWR4"/>
<dbReference type="Pfam" id="PF21274">
    <property type="entry name" value="Rng_hyd_C"/>
    <property type="match status" value="1"/>
</dbReference>